<name>A0A8J5XJJ3_DIALT</name>
<evidence type="ECO:0000256" key="4">
    <source>
        <dbReference type="RuleBase" id="RU003919"/>
    </source>
</evidence>
<dbReference type="GO" id="GO:0006412">
    <property type="term" value="P:translation"/>
    <property type="evidence" value="ECO:0007669"/>
    <property type="project" value="InterPro"/>
</dbReference>
<proteinExistence type="inferred from homology"/>
<dbReference type="SMART" id="SM01387">
    <property type="entry name" value="Ribosomal_S15"/>
    <property type="match status" value="1"/>
</dbReference>
<dbReference type="PANTHER" id="PTHR23321:SF26">
    <property type="entry name" value="SMALL RIBOSOMAL SUBUNIT PROTEIN US15M"/>
    <property type="match status" value="1"/>
</dbReference>
<dbReference type="PANTHER" id="PTHR23321">
    <property type="entry name" value="RIBOSOMAL PROTEIN S15, BACTERIAL AND ORGANELLAR"/>
    <property type="match status" value="1"/>
</dbReference>
<evidence type="ECO:0000256" key="2">
    <source>
        <dbReference type="ARBA" id="ARBA00022980"/>
    </source>
</evidence>
<dbReference type="Pfam" id="PF00312">
    <property type="entry name" value="Ribosomal_S15"/>
    <property type="match status" value="1"/>
</dbReference>
<sequence length="184" mass="20355">MLAVLRGARLHARLVAPLVAPRAGARALSLERGDAGATAAPPRVELSSGNYLWGISDEQIAELGESVRRAVSLENASSSDRMKVELHRAIEHWQARPGDTGSPAVQIATLTVRIDYLTRHLASHHKDKASKRIMYKLVGQRNRTLKYLLSEDRNMYRKVCTVLQVGPWKQLARLTEQGDSANAQ</sequence>
<keyword evidence="6" id="KW-1185">Reference proteome</keyword>
<keyword evidence="2 4" id="KW-0689">Ribosomal protein</keyword>
<dbReference type="InterPro" id="IPR000589">
    <property type="entry name" value="Ribosomal_uS15"/>
</dbReference>
<gene>
    <name evidence="5" type="ORF">KFE25_010352</name>
</gene>
<evidence type="ECO:0000256" key="1">
    <source>
        <dbReference type="ARBA" id="ARBA00008434"/>
    </source>
</evidence>
<dbReference type="CDD" id="cd00353">
    <property type="entry name" value="Ribosomal_S15p_S13e"/>
    <property type="match status" value="1"/>
</dbReference>
<protein>
    <recommendedName>
        <fullName evidence="7">30S ribosomal protein S15</fullName>
    </recommendedName>
</protein>
<evidence type="ECO:0008006" key="7">
    <source>
        <dbReference type="Google" id="ProtNLM"/>
    </source>
</evidence>
<dbReference type="AlphaFoldDB" id="A0A8J5XJJ3"/>
<comment type="caution">
    <text evidence="5">The sequence shown here is derived from an EMBL/GenBank/DDBJ whole genome shotgun (WGS) entry which is preliminary data.</text>
</comment>
<accession>A0A8J5XJJ3</accession>
<dbReference type="HAMAP" id="MF_01343_B">
    <property type="entry name" value="Ribosomal_uS15_B"/>
    <property type="match status" value="1"/>
</dbReference>
<dbReference type="InterPro" id="IPR009068">
    <property type="entry name" value="uS15_NS1_RNA-bd_sf"/>
</dbReference>
<dbReference type="GO" id="GO:0003735">
    <property type="term" value="F:structural constituent of ribosome"/>
    <property type="evidence" value="ECO:0007669"/>
    <property type="project" value="InterPro"/>
</dbReference>
<keyword evidence="3 4" id="KW-0687">Ribonucleoprotein</keyword>
<dbReference type="GO" id="GO:1990904">
    <property type="term" value="C:ribonucleoprotein complex"/>
    <property type="evidence" value="ECO:0007669"/>
    <property type="project" value="UniProtKB-KW"/>
</dbReference>
<dbReference type="EMBL" id="JAGTXO010000020">
    <property type="protein sequence ID" value="KAG8462527.1"/>
    <property type="molecule type" value="Genomic_DNA"/>
</dbReference>
<reference evidence="5" key="1">
    <citation type="submission" date="2021-05" db="EMBL/GenBank/DDBJ databases">
        <title>The genome of the haptophyte Pavlova lutheri (Diacronema luteri, Pavlovales) - a model for lipid biosynthesis in eukaryotic algae.</title>
        <authorList>
            <person name="Hulatt C.J."/>
            <person name="Posewitz M.C."/>
        </authorList>
    </citation>
    <scope>NUCLEOTIDE SEQUENCE</scope>
    <source>
        <strain evidence="5">NIVA-4/92</strain>
    </source>
</reference>
<organism evidence="5 6">
    <name type="scientific">Diacronema lutheri</name>
    <name type="common">Unicellular marine alga</name>
    <name type="synonym">Monochrysis lutheri</name>
    <dbReference type="NCBI Taxonomy" id="2081491"/>
    <lineage>
        <taxon>Eukaryota</taxon>
        <taxon>Haptista</taxon>
        <taxon>Haptophyta</taxon>
        <taxon>Pavlovophyceae</taxon>
        <taxon>Pavlovales</taxon>
        <taxon>Pavlovaceae</taxon>
        <taxon>Diacronema</taxon>
    </lineage>
</organism>
<dbReference type="InterPro" id="IPR005290">
    <property type="entry name" value="Ribosomal_uS15_bac-type"/>
</dbReference>
<evidence type="ECO:0000313" key="5">
    <source>
        <dbReference type="EMBL" id="KAG8462527.1"/>
    </source>
</evidence>
<dbReference type="Proteomes" id="UP000751190">
    <property type="component" value="Unassembled WGS sequence"/>
</dbReference>
<evidence type="ECO:0000256" key="3">
    <source>
        <dbReference type="ARBA" id="ARBA00023274"/>
    </source>
</evidence>
<dbReference type="OrthoDB" id="441444at2759"/>
<dbReference type="Gene3D" id="1.10.287.10">
    <property type="entry name" value="S15/NS1, RNA-binding"/>
    <property type="match status" value="1"/>
</dbReference>
<dbReference type="SUPFAM" id="SSF47060">
    <property type="entry name" value="S15/NS1 RNA-binding domain"/>
    <property type="match status" value="1"/>
</dbReference>
<dbReference type="GO" id="GO:0005737">
    <property type="term" value="C:cytoplasm"/>
    <property type="evidence" value="ECO:0007669"/>
    <property type="project" value="UniProtKB-ARBA"/>
</dbReference>
<evidence type="ECO:0000313" key="6">
    <source>
        <dbReference type="Proteomes" id="UP000751190"/>
    </source>
</evidence>
<dbReference type="GO" id="GO:0005840">
    <property type="term" value="C:ribosome"/>
    <property type="evidence" value="ECO:0007669"/>
    <property type="project" value="UniProtKB-KW"/>
</dbReference>
<dbReference type="NCBIfam" id="TIGR00952">
    <property type="entry name" value="S15_bact"/>
    <property type="match status" value="1"/>
</dbReference>
<comment type="similarity">
    <text evidence="1 4">Belongs to the universal ribosomal protein uS15 family.</text>
</comment>